<comment type="caution">
    <text evidence="1">The sequence shown here is derived from an EMBL/GenBank/DDBJ whole genome shotgun (WGS) entry which is preliminary data.</text>
</comment>
<protein>
    <submittedName>
        <fullName evidence="1">Uncharacterized protein</fullName>
    </submittedName>
</protein>
<evidence type="ECO:0000313" key="1">
    <source>
        <dbReference type="EMBL" id="KAI3800193.1"/>
    </source>
</evidence>
<organism evidence="1 2">
    <name type="scientific">Smallanthus sonchifolius</name>
    <dbReference type="NCBI Taxonomy" id="185202"/>
    <lineage>
        <taxon>Eukaryota</taxon>
        <taxon>Viridiplantae</taxon>
        <taxon>Streptophyta</taxon>
        <taxon>Embryophyta</taxon>
        <taxon>Tracheophyta</taxon>
        <taxon>Spermatophyta</taxon>
        <taxon>Magnoliopsida</taxon>
        <taxon>eudicotyledons</taxon>
        <taxon>Gunneridae</taxon>
        <taxon>Pentapetalae</taxon>
        <taxon>asterids</taxon>
        <taxon>campanulids</taxon>
        <taxon>Asterales</taxon>
        <taxon>Asteraceae</taxon>
        <taxon>Asteroideae</taxon>
        <taxon>Heliantheae alliance</taxon>
        <taxon>Millerieae</taxon>
        <taxon>Smallanthus</taxon>
    </lineage>
</organism>
<evidence type="ECO:0000313" key="2">
    <source>
        <dbReference type="Proteomes" id="UP001056120"/>
    </source>
</evidence>
<reference evidence="1 2" key="2">
    <citation type="journal article" date="2022" name="Mol. Ecol. Resour.">
        <title>The genomes of chicory, endive, great burdock and yacon provide insights into Asteraceae paleo-polyploidization history and plant inulin production.</title>
        <authorList>
            <person name="Fan W."/>
            <person name="Wang S."/>
            <person name="Wang H."/>
            <person name="Wang A."/>
            <person name="Jiang F."/>
            <person name="Liu H."/>
            <person name="Zhao H."/>
            <person name="Xu D."/>
            <person name="Zhang Y."/>
        </authorList>
    </citation>
    <scope>NUCLEOTIDE SEQUENCE [LARGE SCALE GENOMIC DNA]</scope>
    <source>
        <strain evidence="2">cv. Yunnan</strain>
        <tissue evidence="1">Leaves</tissue>
    </source>
</reference>
<dbReference type="Proteomes" id="UP001056120">
    <property type="component" value="Linkage Group LG11"/>
</dbReference>
<dbReference type="EMBL" id="CM042028">
    <property type="protein sequence ID" value="KAI3800193.1"/>
    <property type="molecule type" value="Genomic_DNA"/>
</dbReference>
<keyword evidence="2" id="KW-1185">Reference proteome</keyword>
<reference evidence="2" key="1">
    <citation type="journal article" date="2022" name="Mol. Ecol. Resour.">
        <title>The genomes of chicory, endive, great burdock and yacon provide insights into Asteraceae palaeo-polyploidization history and plant inulin production.</title>
        <authorList>
            <person name="Fan W."/>
            <person name="Wang S."/>
            <person name="Wang H."/>
            <person name="Wang A."/>
            <person name="Jiang F."/>
            <person name="Liu H."/>
            <person name="Zhao H."/>
            <person name="Xu D."/>
            <person name="Zhang Y."/>
        </authorList>
    </citation>
    <scope>NUCLEOTIDE SEQUENCE [LARGE SCALE GENOMIC DNA]</scope>
    <source>
        <strain evidence="2">cv. Yunnan</strain>
    </source>
</reference>
<name>A0ACB9HXY6_9ASTR</name>
<sequence length="96" mass="10929">MMVNSKAMLMFSGVVGDGVHENIFWPDLPYEVAVIGVDSLGFDVRVCSGRQVQTLRFAFKKRASSEYSAERQLNNLLFPRIPGKQQKQKETYQTEL</sequence>
<gene>
    <name evidence="1" type="ORF">L1987_35503</name>
</gene>
<accession>A0ACB9HXY6</accession>
<proteinExistence type="predicted"/>